<feature type="signal peptide" evidence="1">
    <location>
        <begin position="1"/>
        <end position="16"/>
    </location>
</feature>
<sequence>MSFLAFLIFSAVTVLSLPLEPRQDNTTAMSADSLAGRPRQQADAPYDVSTSTMQAAITCPKGIQHKRGGIVLLVHGTGSTGEESWQNSPYNELLPTDPLGAGYDICWVDLPQRALGDVQTSAEYVAYSINTLAPQSSTGKVAVLAHSQGAGLNVQWALDFWPSARSVTSMYIALAGDFHGTELGNDDCTPTQLANQGCVIAVVQQSVGSHYINAQNVRGGSALVPTSSIYTLYDDFVFPETAGSAVSVLSGASNIYLQQNNICGSGHQANHWAMITDTAAYGLALDALTHGGTASASRFQSIYCNEYASNHNLNLSQTSVAAEQACLSSLVTGPMTFSEPKLRSYVCQQGQSTYC</sequence>
<dbReference type="PANTHER" id="PTHR37574:SF1">
    <property type="entry name" value="LIPASE B"/>
    <property type="match status" value="1"/>
</dbReference>
<dbReference type="InterPro" id="IPR029058">
    <property type="entry name" value="AB_hydrolase_fold"/>
</dbReference>
<gene>
    <name evidence="2" type="ORF">CALCODRAFT_448352</name>
</gene>
<dbReference type="AlphaFoldDB" id="A0A165IHS1"/>
<proteinExistence type="predicted"/>
<accession>A0A165IHS1</accession>
<reference evidence="2 3" key="1">
    <citation type="journal article" date="2016" name="Mol. Biol. Evol.">
        <title>Comparative Genomics of Early-Diverging Mushroom-Forming Fungi Provides Insights into the Origins of Lignocellulose Decay Capabilities.</title>
        <authorList>
            <person name="Nagy L.G."/>
            <person name="Riley R."/>
            <person name="Tritt A."/>
            <person name="Adam C."/>
            <person name="Daum C."/>
            <person name="Floudas D."/>
            <person name="Sun H."/>
            <person name="Yadav J.S."/>
            <person name="Pangilinan J."/>
            <person name="Larsson K.H."/>
            <person name="Matsuura K."/>
            <person name="Barry K."/>
            <person name="Labutti K."/>
            <person name="Kuo R."/>
            <person name="Ohm R.A."/>
            <person name="Bhattacharya S.S."/>
            <person name="Shirouzu T."/>
            <person name="Yoshinaga Y."/>
            <person name="Martin F.M."/>
            <person name="Grigoriev I.V."/>
            <person name="Hibbett D.S."/>
        </authorList>
    </citation>
    <scope>NUCLEOTIDE SEQUENCE [LARGE SCALE GENOMIC DNA]</scope>
    <source>
        <strain evidence="2 3">HHB12733</strain>
    </source>
</reference>
<dbReference type="Proteomes" id="UP000076842">
    <property type="component" value="Unassembled WGS sequence"/>
</dbReference>
<protein>
    <submittedName>
        <fullName evidence="2">Alpha/beta-hydrolase</fullName>
    </submittedName>
</protein>
<dbReference type="EMBL" id="KV423929">
    <property type="protein sequence ID" value="KZT60591.1"/>
    <property type="molecule type" value="Genomic_DNA"/>
</dbReference>
<keyword evidence="1" id="KW-0732">Signal</keyword>
<dbReference type="SUPFAM" id="SSF53474">
    <property type="entry name" value="alpha/beta-Hydrolases"/>
    <property type="match status" value="1"/>
</dbReference>
<dbReference type="InterPro" id="IPR053228">
    <property type="entry name" value="Stereospecific_Lipase"/>
</dbReference>
<evidence type="ECO:0000256" key="1">
    <source>
        <dbReference type="SAM" id="SignalP"/>
    </source>
</evidence>
<dbReference type="PANTHER" id="PTHR37574">
    <property type="entry name" value="LIPASE B"/>
    <property type="match status" value="1"/>
</dbReference>
<dbReference type="Gene3D" id="3.40.50.1820">
    <property type="entry name" value="alpha/beta hydrolase"/>
    <property type="match status" value="1"/>
</dbReference>
<feature type="chain" id="PRO_5007859291" evidence="1">
    <location>
        <begin position="17"/>
        <end position="355"/>
    </location>
</feature>
<evidence type="ECO:0000313" key="2">
    <source>
        <dbReference type="EMBL" id="KZT60591.1"/>
    </source>
</evidence>
<organism evidence="2 3">
    <name type="scientific">Calocera cornea HHB12733</name>
    <dbReference type="NCBI Taxonomy" id="1353952"/>
    <lineage>
        <taxon>Eukaryota</taxon>
        <taxon>Fungi</taxon>
        <taxon>Dikarya</taxon>
        <taxon>Basidiomycota</taxon>
        <taxon>Agaricomycotina</taxon>
        <taxon>Dacrymycetes</taxon>
        <taxon>Dacrymycetales</taxon>
        <taxon>Dacrymycetaceae</taxon>
        <taxon>Calocera</taxon>
    </lineage>
</organism>
<evidence type="ECO:0000313" key="3">
    <source>
        <dbReference type="Proteomes" id="UP000076842"/>
    </source>
</evidence>
<keyword evidence="3" id="KW-1185">Reference proteome</keyword>
<dbReference type="OrthoDB" id="4605274at2759"/>
<dbReference type="GO" id="GO:0016787">
    <property type="term" value="F:hydrolase activity"/>
    <property type="evidence" value="ECO:0007669"/>
    <property type="project" value="UniProtKB-KW"/>
</dbReference>
<dbReference type="STRING" id="1353952.A0A165IHS1"/>
<keyword evidence="2" id="KW-0378">Hydrolase</keyword>
<dbReference type="InParanoid" id="A0A165IHS1"/>
<name>A0A165IHS1_9BASI</name>